<evidence type="ECO:0000313" key="2">
    <source>
        <dbReference type="Proteomes" id="UP000886804"/>
    </source>
</evidence>
<protein>
    <submittedName>
        <fullName evidence="1">Glutaredoxin</fullName>
    </submittedName>
</protein>
<reference evidence="1" key="1">
    <citation type="journal article" date="2021" name="PeerJ">
        <title>Extensive microbial diversity within the chicken gut microbiome revealed by metagenomics and culture.</title>
        <authorList>
            <person name="Gilroy R."/>
            <person name="Ravi A."/>
            <person name="Getino M."/>
            <person name="Pursley I."/>
            <person name="Horton D.L."/>
            <person name="Alikhan N.F."/>
            <person name="Baker D."/>
            <person name="Gharbi K."/>
            <person name="Hall N."/>
            <person name="Watson M."/>
            <person name="Adriaenssens E.M."/>
            <person name="Foster-Nyarko E."/>
            <person name="Jarju S."/>
            <person name="Secka A."/>
            <person name="Antonio M."/>
            <person name="Oren A."/>
            <person name="Chaudhuri R.R."/>
            <person name="La Ragione R."/>
            <person name="Hildebrand F."/>
            <person name="Pallen M.J."/>
        </authorList>
    </citation>
    <scope>NUCLEOTIDE SEQUENCE</scope>
    <source>
        <strain evidence="1">CHK188-4685</strain>
    </source>
</reference>
<dbReference type="AlphaFoldDB" id="A0A9D2RIT0"/>
<dbReference type="EMBL" id="DWYS01000003">
    <property type="protein sequence ID" value="HJB06290.1"/>
    <property type="molecule type" value="Genomic_DNA"/>
</dbReference>
<gene>
    <name evidence="1" type="ORF">H9716_00265</name>
</gene>
<name>A0A9D2RIT0_9FIRM</name>
<comment type="caution">
    <text evidence="1">The sequence shown here is derived from an EMBL/GenBank/DDBJ whole genome shotgun (WGS) entry which is preliminary data.</text>
</comment>
<reference evidence="1" key="2">
    <citation type="submission" date="2021-04" db="EMBL/GenBank/DDBJ databases">
        <authorList>
            <person name="Gilroy R."/>
        </authorList>
    </citation>
    <scope>NUCLEOTIDE SEQUENCE</scope>
    <source>
        <strain evidence="1">CHK188-4685</strain>
    </source>
</reference>
<evidence type="ECO:0000313" key="1">
    <source>
        <dbReference type="EMBL" id="HJB06290.1"/>
    </source>
</evidence>
<accession>A0A9D2RIT0</accession>
<sequence>MKKITVLGSHLCPDTIYAVNKLVEAGFKVTYKDILSCHSDLREYLMMRDTSPMYEKFRGTETLGIPCFIREDGTKTLDLGEVLEG</sequence>
<proteinExistence type="predicted"/>
<organism evidence="1 2">
    <name type="scientific">Candidatus Enterocloster faecavium</name>
    <dbReference type="NCBI Taxonomy" id="2838560"/>
    <lineage>
        <taxon>Bacteria</taxon>
        <taxon>Bacillati</taxon>
        <taxon>Bacillota</taxon>
        <taxon>Clostridia</taxon>
        <taxon>Lachnospirales</taxon>
        <taxon>Lachnospiraceae</taxon>
        <taxon>Enterocloster</taxon>
    </lineage>
</organism>
<dbReference type="Proteomes" id="UP000886804">
    <property type="component" value="Unassembled WGS sequence"/>
</dbReference>